<accession>A0ABP3H501</accession>
<evidence type="ECO:0000256" key="1">
    <source>
        <dbReference type="SAM" id="MobiDB-lite"/>
    </source>
</evidence>
<name>A0ABP3H501_9ACTN</name>
<feature type="transmembrane region" description="Helical" evidence="2">
    <location>
        <begin position="97"/>
        <end position="118"/>
    </location>
</feature>
<gene>
    <name evidence="3" type="ORF">GCM10010151_58020</name>
</gene>
<keyword evidence="2" id="KW-1133">Transmembrane helix</keyword>
<sequence>MKIIRLPRVPDDPEAADTTGEPAEDDAPASAAPWAPPDPARSKPRSPDHARPEPAPPDTGGPEPAPPPPATGGRGAPGEDGALGDAPPRRRGRRRSVVLAIAGAIGLIAGVTCLVLEFDRAPTGAERTASVSKELAARWRIRTAGEIFVHR</sequence>
<organism evidence="3 4">
    <name type="scientific">Actinoallomurus spadix</name>
    <dbReference type="NCBI Taxonomy" id="79912"/>
    <lineage>
        <taxon>Bacteria</taxon>
        <taxon>Bacillati</taxon>
        <taxon>Actinomycetota</taxon>
        <taxon>Actinomycetes</taxon>
        <taxon>Streptosporangiales</taxon>
        <taxon>Thermomonosporaceae</taxon>
        <taxon>Actinoallomurus</taxon>
    </lineage>
</organism>
<feature type="compositionally biased region" description="Pro residues" evidence="1">
    <location>
        <begin position="53"/>
        <end position="70"/>
    </location>
</feature>
<evidence type="ECO:0000313" key="4">
    <source>
        <dbReference type="Proteomes" id="UP001501822"/>
    </source>
</evidence>
<keyword evidence="2" id="KW-0812">Transmembrane</keyword>
<evidence type="ECO:0000313" key="3">
    <source>
        <dbReference type="EMBL" id="GAA0360583.1"/>
    </source>
</evidence>
<feature type="region of interest" description="Disordered" evidence="1">
    <location>
        <begin position="1"/>
        <end position="93"/>
    </location>
</feature>
<protein>
    <submittedName>
        <fullName evidence="3">Uncharacterized protein</fullName>
    </submittedName>
</protein>
<reference evidence="4" key="1">
    <citation type="journal article" date="2019" name="Int. J. Syst. Evol. Microbiol.">
        <title>The Global Catalogue of Microorganisms (GCM) 10K type strain sequencing project: providing services to taxonomists for standard genome sequencing and annotation.</title>
        <authorList>
            <consortium name="The Broad Institute Genomics Platform"/>
            <consortium name="The Broad Institute Genome Sequencing Center for Infectious Disease"/>
            <person name="Wu L."/>
            <person name="Ma J."/>
        </authorList>
    </citation>
    <scope>NUCLEOTIDE SEQUENCE [LARGE SCALE GENOMIC DNA]</scope>
    <source>
        <strain evidence="4">JCM 3146</strain>
    </source>
</reference>
<evidence type="ECO:0000256" key="2">
    <source>
        <dbReference type="SAM" id="Phobius"/>
    </source>
</evidence>
<comment type="caution">
    <text evidence="3">The sequence shown here is derived from an EMBL/GenBank/DDBJ whole genome shotgun (WGS) entry which is preliminary data.</text>
</comment>
<keyword evidence="4" id="KW-1185">Reference proteome</keyword>
<dbReference type="Proteomes" id="UP001501822">
    <property type="component" value="Unassembled WGS sequence"/>
</dbReference>
<proteinExistence type="predicted"/>
<dbReference type="EMBL" id="BAAABM010000054">
    <property type="protein sequence ID" value="GAA0360583.1"/>
    <property type="molecule type" value="Genomic_DNA"/>
</dbReference>
<keyword evidence="2" id="KW-0472">Membrane</keyword>